<dbReference type="InterPro" id="IPR003812">
    <property type="entry name" value="Fido"/>
</dbReference>
<dbReference type="EMBL" id="OFSM01000052">
    <property type="protein sequence ID" value="SOY32485.1"/>
    <property type="molecule type" value="Genomic_DNA"/>
</dbReference>
<keyword evidence="3" id="KW-1185">Reference proteome</keyword>
<name>A0A2K4ZPW5_9FIRM</name>
<accession>A0A2K4ZPW5</accession>
<evidence type="ECO:0000313" key="2">
    <source>
        <dbReference type="EMBL" id="SOY32485.1"/>
    </source>
</evidence>
<reference evidence="2 3" key="1">
    <citation type="submission" date="2018-01" db="EMBL/GenBank/DDBJ databases">
        <authorList>
            <person name="Gaut B.S."/>
            <person name="Morton B.R."/>
            <person name="Clegg M.T."/>
            <person name="Duvall M.R."/>
        </authorList>
    </citation>
    <scope>NUCLEOTIDE SEQUENCE [LARGE SCALE GENOMIC DNA]</scope>
    <source>
        <strain evidence="2">GP69</strain>
    </source>
</reference>
<protein>
    <recommendedName>
        <fullName evidence="1">Fido domain-containing protein</fullName>
    </recommendedName>
</protein>
<dbReference type="Gene3D" id="1.10.3290.10">
    <property type="entry name" value="Fido-like domain"/>
    <property type="match status" value="1"/>
</dbReference>
<evidence type="ECO:0000313" key="3">
    <source>
        <dbReference type="Proteomes" id="UP000236311"/>
    </source>
</evidence>
<dbReference type="Proteomes" id="UP000236311">
    <property type="component" value="Unassembled WGS sequence"/>
</dbReference>
<dbReference type="InterPro" id="IPR036597">
    <property type="entry name" value="Fido-like_dom_sf"/>
</dbReference>
<gene>
    <name evidence="2" type="ORF">AMURIS_05250</name>
</gene>
<dbReference type="PROSITE" id="PS51459">
    <property type="entry name" value="FIDO"/>
    <property type="match status" value="1"/>
</dbReference>
<dbReference type="AlphaFoldDB" id="A0A2K4ZPW5"/>
<evidence type="ECO:0000259" key="1">
    <source>
        <dbReference type="PROSITE" id="PS51459"/>
    </source>
</evidence>
<proteinExistence type="predicted"/>
<sequence length="209" mass="23779">MLTRQQNIFLAKKTFTELVFNTAYIEGCNVTFPQTQTIIDGAVVSGISVDDIQTVLNLRDGWKFIISSVDEPLTLEYICKVNEYVSRNESLEWGVLRKGTVGVGEFIPTIPVKEDVLKEIDRINGINQSVDRALEYFAYACKQQLFWDGNKRTSTMVASKILIENGEGILTIGKDNAEEFNVTLNNWYLKNELQPLKDCLRKCIRTLEI</sequence>
<feature type="domain" description="Fido" evidence="1">
    <location>
        <begin position="73"/>
        <end position="202"/>
    </location>
</feature>
<dbReference type="SUPFAM" id="SSF140931">
    <property type="entry name" value="Fic-like"/>
    <property type="match status" value="1"/>
</dbReference>
<dbReference type="Pfam" id="PF02661">
    <property type="entry name" value="Fic"/>
    <property type="match status" value="1"/>
</dbReference>
<dbReference type="RefSeq" id="WP_103242427.1">
    <property type="nucleotide sequence ID" value="NZ_JANJZD010000057.1"/>
</dbReference>
<organism evidence="2 3">
    <name type="scientific">Acetatifactor muris</name>
    <dbReference type="NCBI Taxonomy" id="879566"/>
    <lineage>
        <taxon>Bacteria</taxon>
        <taxon>Bacillati</taxon>
        <taxon>Bacillota</taxon>
        <taxon>Clostridia</taxon>
        <taxon>Lachnospirales</taxon>
        <taxon>Lachnospiraceae</taxon>
        <taxon>Acetatifactor</taxon>
    </lineage>
</organism>
<dbReference type="OrthoDB" id="9807853at2"/>